<proteinExistence type="predicted"/>
<evidence type="ECO:0000313" key="2">
    <source>
        <dbReference type="Proteomes" id="UP001150603"/>
    </source>
</evidence>
<sequence length="283" mass="30740">MSTDMSSTKKRRWDSDQVGGEVAQPEQDIVTSQQEPAGIAAATEQAILAAKALAESAMAEAQAAAEPEAVEKTEDTKVEPPANESFTMDVDINFAANRQHLAKSATQRQIIEATGADISTKGQYYADASEATPDAPALHLHVEATNQDMLDRAVAMIERLKAEGDPSDHAMTPSAMSAYSNTQSDSYGGYRHERHPRNIYHEKIPVGIESERGFNVRAKLIGTGGENMKYIQNTTGVRVQVRGRGSGFVENATGIESDEEMHLFISAPTEDVMLQAMYYSKSL</sequence>
<protein>
    <submittedName>
        <fullName evidence="1">Uncharacterized protein</fullName>
    </submittedName>
</protein>
<dbReference type="EMBL" id="JANBPW010002535">
    <property type="protein sequence ID" value="KAJ1940474.1"/>
    <property type="molecule type" value="Genomic_DNA"/>
</dbReference>
<name>A0ACC1J7G7_9FUNG</name>
<evidence type="ECO:0000313" key="1">
    <source>
        <dbReference type="EMBL" id="KAJ1940474.1"/>
    </source>
</evidence>
<dbReference type="Proteomes" id="UP001150603">
    <property type="component" value="Unassembled WGS sequence"/>
</dbReference>
<feature type="non-terminal residue" evidence="1">
    <location>
        <position position="283"/>
    </location>
</feature>
<comment type="caution">
    <text evidence="1">The sequence shown here is derived from an EMBL/GenBank/DDBJ whole genome shotgun (WGS) entry which is preliminary data.</text>
</comment>
<gene>
    <name evidence="1" type="ORF">FBU59_003801</name>
</gene>
<organism evidence="1 2">
    <name type="scientific">Linderina macrospora</name>
    <dbReference type="NCBI Taxonomy" id="4868"/>
    <lineage>
        <taxon>Eukaryota</taxon>
        <taxon>Fungi</taxon>
        <taxon>Fungi incertae sedis</taxon>
        <taxon>Zoopagomycota</taxon>
        <taxon>Kickxellomycotina</taxon>
        <taxon>Kickxellomycetes</taxon>
        <taxon>Kickxellales</taxon>
        <taxon>Kickxellaceae</taxon>
        <taxon>Linderina</taxon>
    </lineage>
</organism>
<accession>A0ACC1J7G7</accession>
<keyword evidence="2" id="KW-1185">Reference proteome</keyword>
<reference evidence="1" key="1">
    <citation type="submission" date="2022-07" db="EMBL/GenBank/DDBJ databases">
        <title>Phylogenomic reconstructions and comparative analyses of Kickxellomycotina fungi.</title>
        <authorList>
            <person name="Reynolds N.K."/>
            <person name="Stajich J.E."/>
            <person name="Barry K."/>
            <person name="Grigoriev I.V."/>
            <person name="Crous P."/>
            <person name="Smith M.E."/>
        </authorList>
    </citation>
    <scope>NUCLEOTIDE SEQUENCE</scope>
    <source>
        <strain evidence="1">NRRL 5244</strain>
    </source>
</reference>